<dbReference type="PRINTS" id="PR00300">
    <property type="entry name" value="CLPPROTEASEA"/>
</dbReference>
<dbReference type="CDD" id="cd00009">
    <property type="entry name" value="AAA"/>
    <property type="match status" value="1"/>
</dbReference>
<organism evidence="5 6">
    <name type="scientific">Candidatus Gottesmanbacteria bacterium RBG_16_43_7</name>
    <dbReference type="NCBI Taxonomy" id="1798373"/>
    <lineage>
        <taxon>Bacteria</taxon>
        <taxon>Candidatus Gottesmaniibacteriota</taxon>
    </lineage>
</organism>
<dbReference type="EMBL" id="MFJC01000008">
    <property type="protein sequence ID" value="OGG09930.1"/>
    <property type="molecule type" value="Genomic_DNA"/>
</dbReference>
<dbReference type="InterPro" id="IPR003593">
    <property type="entry name" value="AAA+_ATPase"/>
</dbReference>
<keyword evidence="3" id="KW-0067">ATP-binding</keyword>
<proteinExistence type="inferred from homology"/>
<evidence type="ECO:0000256" key="1">
    <source>
        <dbReference type="ARBA" id="ARBA00022932"/>
    </source>
</evidence>
<dbReference type="SUPFAM" id="SSF48019">
    <property type="entry name" value="post-AAA+ oligomerization domain-like"/>
    <property type="match status" value="1"/>
</dbReference>
<dbReference type="PANTHER" id="PTHR11669:SF0">
    <property type="entry name" value="PROTEIN STICHEL-LIKE 2"/>
    <property type="match status" value="1"/>
</dbReference>
<keyword evidence="3" id="KW-0547">Nucleotide-binding</keyword>
<evidence type="ECO:0000259" key="4">
    <source>
        <dbReference type="SMART" id="SM00382"/>
    </source>
</evidence>
<dbReference type="InterPro" id="IPR027417">
    <property type="entry name" value="P-loop_NTPase"/>
</dbReference>
<evidence type="ECO:0000256" key="2">
    <source>
        <dbReference type="ARBA" id="ARBA00049244"/>
    </source>
</evidence>
<accession>A0A1F5ZBV5</accession>
<dbReference type="EC" id="2.7.7.7" evidence="3"/>
<dbReference type="Pfam" id="PF20964">
    <property type="entry name" value="DnaX_C"/>
    <property type="match status" value="1"/>
</dbReference>
<dbReference type="InterPro" id="IPR050238">
    <property type="entry name" value="DNA_Rep/Repair_Clamp_Loader"/>
</dbReference>
<sequence>MSFYRIYRPLTLDEIDNPKVRDTLAQMLEKKADQLPHAFLLSGPKGTGKTTTARIIAKIFNCSNPGKTGPCGRCQICLEIASGRNLDVLEIDAASNRGIDEIRQLRERIGFAPTVSRFCVYIIDEVHMLTAEAFNALLKTLEEPPPHAIFVLATTELAKIPPTIASRCLMIQFDKANPKYLTRAIERIVKKEKIDIAADAVSEIAAIADGSFRDAVKVLEQLSFTKAPITAATVRKTLSLGDAKTVVKLCELILSCRLKDALALIDKTVLAGVDMRQFMSDMLAYLEQQLAPALTNGGKSGMLANYIKLIDLITHAYSDLKLSPRLQLPLKMAILNYCSGIKFQEAHLPQSETGVSDNIKSADAAFKTRVIPSGASSAPLAGLVTLTKMQEHWNDIIDELKPINHSIAGVMRSARPKSLENSIMTIEAFYKFHQEKLSEVKTREAISSVIRKLFGESVTIQIVLGKK</sequence>
<dbReference type="NCBIfam" id="TIGR02397">
    <property type="entry name" value="dnaX_nterm"/>
    <property type="match status" value="1"/>
</dbReference>
<comment type="function">
    <text evidence="3">DNA polymerase III is a complex, multichain enzyme responsible for most of the replicative synthesis in bacteria. This DNA polymerase also exhibits 3' to 5' exonuclease activity.</text>
</comment>
<evidence type="ECO:0000313" key="5">
    <source>
        <dbReference type="EMBL" id="OGG09930.1"/>
    </source>
</evidence>
<dbReference type="GO" id="GO:0005524">
    <property type="term" value="F:ATP binding"/>
    <property type="evidence" value="ECO:0007669"/>
    <property type="project" value="UniProtKB-KW"/>
</dbReference>
<keyword evidence="3" id="KW-0548">Nucleotidyltransferase</keyword>
<dbReference type="Proteomes" id="UP000176854">
    <property type="component" value="Unassembled WGS sequence"/>
</dbReference>
<reference evidence="5 6" key="1">
    <citation type="journal article" date="2016" name="Nat. Commun.">
        <title>Thousands of microbial genomes shed light on interconnected biogeochemical processes in an aquifer system.</title>
        <authorList>
            <person name="Anantharaman K."/>
            <person name="Brown C.T."/>
            <person name="Hug L.A."/>
            <person name="Sharon I."/>
            <person name="Castelle C.J."/>
            <person name="Probst A.J."/>
            <person name="Thomas B.C."/>
            <person name="Singh A."/>
            <person name="Wilkins M.J."/>
            <person name="Karaoz U."/>
            <person name="Brodie E.L."/>
            <person name="Williams K.H."/>
            <person name="Hubbard S.S."/>
            <person name="Banfield J.F."/>
        </authorList>
    </citation>
    <scope>NUCLEOTIDE SEQUENCE [LARGE SCALE GENOMIC DNA]</scope>
</reference>
<evidence type="ECO:0000256" key="3">
    <source>
        <dbReference type="RuleBase" id="RU364063"/>
    </source>
</evidence>
<dbReference type="GO" id="GO:0003677">
    <property type="term" value="F:DNA binding"/>
    <property type="evidence" value="ECO:0007669"/>
    <property type="project" value="InterPro"/>
</dbReference>
<dbReference type="Gene3D" id="3.40.50.300">
    <property type="entry name" value="P-loop containing nucleotide triphosphate hydrolases"/>
    <property type="match status" value="1"/>
</dbReference>
<evidence type="ECO:0000313" key="6">
    <source>
        <dbReference type="Proteomes" id="UP000176854"/>
    </source>
</evidence>
<dbReference type="GO" id="GO:0009360">
    <property type="term" value="C:DNA polymerase III complex"/>
    <property type="evidence" value="ECO:0007669"/>
    <property type="project" value="InterPro"/>
</dbReference>
<dbReference type="Gene3D" id="1.10.8.60">
    <property type="match status" value="1"/>
</dbReference>
<comment type="similarity">
    <text evidence="3">Belongs to the DnaX/STICHEL family.</text>
</comment>
<keyword evidence="3" id="KW-0808">Transferase</keyword>
<feature type="domain" description="AAA+ ATPase" evidence="4">
    <location>
        <begin position="35"/>
        <end position="177"/>
    </location>
</feature>
<keyword evidence="3" id="KW-0235">DNA replication</keyword>
<dbReference type="InterPro" id="IPR048448">
    <property type="entry name" value="DnaX-like_C"/>
</dbReference>
<dbReference type="GO" id="GO:0006261">
    <property type="term" value="P:DNA-templated DNA replication"/>
    <property type="evidence" value="ECO:0007669"/>
    <property type="project" value="TreeGrafter"/>
</dbReference>
<dbReference type="SUPFAM" id="SSF52540">
    <property type="entry name" value="P-loop containing nucleoside triphosphate hydrolases"/>
    <property type="match status" value="1"/>
</dbReference>
<dbReference type="PANTHER" id="PTHR11669">
    <property type="entry name" value="REPLICATION FACTOR C / DNA POLYMERASE III GAMMA-TAU SUBUNIT"/>
    <property type="match status" value="1"/>
</dbReference>
<protein>
    <recommendedName>
        <fullName evidence="3">DNA polymerase III subunit gamma/tau</fullName>
        <ecNumber evidence="3">2.7.7.7</ecNumber>
    </recommendedName>
</protein>
<dbReference type="InterPro" id="IPR012763">
    <property type="entry name" value="DNA_pol_III_sug/sutau_N"/>
</dbReference>
<dbReference type="InterPro" id="IPR001270">
    <property type="entry name" value="ClpA/B"/>
</dbReference>
<name>A0A1F5ZBV5_9BACT</name>
<gene>
    <name evidence="3" type="primary">dnaX</name>
    <name evidence="5" type="ORF">A2154_02450</name>
</gene>
<dbReference type="InterPro" id="IPR008921">
    <property type="entry name" value="DNA_pol3_clamp-load_cplx_C"/>
</dbReference>
<keyword evidence="1 3" id="KW-0239">DNA-directed DNA polymerase</keyword>
<comment type="subunit">
    <text evidence="3">DNA polymerase III contains a core (composed of alpha, epsilon and theta chains) that associates with a tau subunit. This core dimerizes to form the POLIII' complex. PolIII' associates with the gamma complex (composed of gamma, delta, delta', psi and chi chains) and with the beta chain to form the complete DNA polymerase III complex.</text>
</comment>
<dbReference type="GO" id="GO:0003887">
    <property type="term" value="F:DNA-directed DNA polymerase activity"/>
    <property type="evidence" value="ECO:0007669"/>
    <property type="project" value="UniProtKB-KW"/>
</dbReference>
<comment type="catalytic activity">
    <reaction evidence="2 3">
        <text>DNA(n) + a 2'-deoxyribonucleoside 5'-triphosphate = DNA(n+1) + diphosphate</text>
        <dbReference type="Rhea" id="RHEA:22508"/>
        <dbReference type="Rhea" id="RHEA-COMP:17339"/>
        <dbReference type="Rhea" id="RHEA-COMP:17340"/>
        <dbReference type="ChEBI" id="CHEBI:33019"/>
        <dbReference type="ChEBI" id="CHEBI:61560"/>
        <dbReference type="ChEBI" id="CHEBI:173112"/>
        <dbReference type="EC" id="2.7.7.7"/>
    </reaction>
</comment>
<dbReference type="Pfam" id="PF13177">
    <property type="entry name" value="DNA_pol3_delta2"/>
    <property type="match status" value="1"/>
</dbReference>
<dbReference type="SMART" id="SM00382">
    <property type="entry name" value="AAA"/>
    <property type="match status" value="1"/>
</dbReference>
<dbReference type="AlphaFoldDB" id="A0A1F5ZBV5"/>
<comment type="caution">
    <text evidence="5">The sequence shown here is derived from an EMBL/GenBank/DDBJ whole genome shotgun (WGS) entry which is preliminary data.</text>
</comment>
<dbReference type="STRING" id="1798373.A2154_02450"/>